<evidence type="ECO:0000256" key="7">
    <source>
        <dbReference type="ARBA" id="ARBA00022475"/>
    </source>
</evidence>
<evidence type="ECO:0000313" key="15">
    <source>
        <dbReference type="Proteomes" id="UP000224563"/>
    </source>
</evidence>
<evidence type="ECO:0000256" key="4">
    <source>
        <dbReference type="ARBA" id="ARBA00020268"/>
    </source>
</evidence>
<feature type="transmembrane region" description="Helical" evidence="13">
    <location>
        <begin position="194"/>
        <end position="214"/>
    </location>
</feature>
<gene>
    <name evidence="14" type="ORF">CSX02_13155</name>
</gene>
<feature type="transmembrane region" description="Helical" evidence="13">
    <location>
        <begin position="133"/>
        <end position="158"/>
    </location>
</feature>
<reference evidence="14 15" key="2">
    <citation type="submission" date="2017-10" db="EMBL/GenBank/DDBJ databases">
        <authorList>
            <person name="Banno H."/>
            <person name="Chua N.-H."/>
        </authorList>
    </citation>
    <scope>NUCLEOTIDE SEQUENCE [LARGE SCALE GENOMIC DNA]</scope>
    <source>
        <strain evidence="14 15">JK623</strain>
    </source>
</reference>
<protein>
    <recommendedName>
        <fullName evidence="4">Probable multidrug resistance protein NorM</fullName>
    </recommendedName>
    <alternativeName>
        <fullName evidence="12">Multidrug-efflux transporter</fullName>
    </alternativeName>
</protein>
<dbReference type="PIRSF" id="PIRSF006603">
    <property type="entry name" value="DinF"/>
    <property type="match status" value="1"/>
</dbReference>
<feature type="transmembrane region" description="Helical" evidence="13">
    <location>
        <begin position="313"/>
        <end position="335"/>
    </location>
</feature>
<evidence type="ECO:0000256" key="2">
    <source>
        <dbReference type="ARBA" id="ARBA00004651"/>
    </source>
</evidence>
<feature type="transmembrane region" description="Helical" evidence="13">
    <location>
        <begin position="165"/>
        <end position="188"/>
    </location>
</feature>
<keyword evidence="15" id="KW-1185">Reference proteome</keyword>
<sequence>MVNDMTKGSPVKAMTLFAIPLFIGTLFQQVYNMVDTLVVGNFVGSVELGAVGSCAPTFNLIIALLTGLTGGTSVIMAQAFGAKEEGMVRKIFISSTIVNLLVGLFLTAVGIWISHPLLKLLHTPDKQLGFATTYLTVMCAGILANCMYNGMSAVLRALGDSITPLVVLIAASLLNVVLDLMFVIVFGWGVAGVALATVLAQLISAVACIVYVLIRLPELRFGIRDCRLDAQVVSEIIRIGVPSALSSCGVSLSAMFMQRAINGFGDVAVTGYTVGNKAEQIGMCLSYAIGMATGTFCGQNIGARKYDRVKKGLHIGCLIGFCYAAVVSVLVIVFARPFVGTFTQSAAVASVAEEVIYVTMSFGPVLGLVFIFQNFLKSAGDVAPTVWMSLMEIISRAVLAVLFAALWGRFGVWWATPVGWSASLLLGFIRYRSGTWKDKAILKSEYE</sequence>
<accession>A0A2G3DYV4</accession>
<dbReference type="AlphaFoldDB" id="A0A2G3DYV4"/>
<reference evidence="14 15" key="1">
    <citation type="submission" date="2017-10" db="EMBL/GenBank/DDBJ databases">
        <title>Resolving the taxonomy of Roseburia spp., Eubacterium rectale and Agathobacter spp. through phylogenomic analysis.</title>
        <authorList>
            <person name="Sheridan P.O."/>
            <person name="Walker A.W."/>
            <person name="Duncan S.H."/>
            <person name="Scott K.P."/>
            <person name="Toole P.W.O."/>
            <person name="Luis P."/>
            <person name="Flint H.J."/>
        </authorList>
    </citation>
    <scope>NUCLEOTIDE SEQUENCE [LARGE SCALE GENOMIC DNA]</scope>
    <source>
        <strain evidence="14 15">JK623</strain>
    </source>
</reference>
<dbReference type="PANTHER" id="PTHR43298">
    <property type="entry name" value="MULTIDRUG RESISTANCE PROTEIN NORM-RELATED"/>
    <property type="match status" value="1"/>
</dbReference>
<keyword evidence="11 13" id="KW-0472">Membrane</keyword>
<evidence type="ECO:0000256" key="6">
    <source>
        <dbReference type="ARBA" id="ARBA00022449"/>
    </source>
</evidence>
<evidence type="ECO:0000256" key="11">
    <source>
        <dbReference type="ARBA" id="ARBA00023136"/>
    </source>
</evidence>
<proteinExistence type="inferred from homology"/>
<dbReference type="InterPro" id="IPR050222">
    <property type="entry name" value="MATE_MdtK"/>
</dbReference>
<dbReference type="RefSeq" id="WP_099387018.1">
    <property type="nucleotide sequence ID" value="NZ_JANSWH010000092.1"/>
</dbReference>
<comment type="subcellular location">
    <subcellularLocation>
        <location evidence="2">Cell membrane</location>
        <topology evidence="2">Multi-pass membrane protein</topology>
    </subcellularLocation>
</comment>
<feature type="transmembrane region" description="Helical" evidence="13">
    <location>
        <begin position="387"/>
        <end position="406"/>
    </location>
</feature>
<evidence type="ECO:0000256" key="1">
    <source>
        <dbReference type="ARBA" id="ARBA00003408"/>
    </source>
</evidence>
<dbReference type="InterPro" id="IPR002528">
    <property type="entry name" value="MATE_fam"/>
</dbReference>
<evidence type="ECO:0000256" key="10">
    <source>
        <dbReference type="ARBA" id="ARBA00023065"/>
    </source>
</evidence>
<evidence type="ECO:0000256" key="5">
    <source>
        <dbReference type="ARBA" id="ARBA00022448"/>
    </source>
</evidence>
<dbReference type="Pfam" id="PF01554">
    <property type="entry name" value="MatE"/>
    <property type="match status" value="2"/>
</dbReference>
<keyword evidence="8 13" id="KW-0812">Transmembrane</keyword>
<keyword evidence="10" id="KW-0406">Ion transport</keyword>
<keyword evidence="9 13" id="KW-1133">Transmembrane helix</keyword>
<feature type="transmembrane region" description="Helical" evidence="13">
    <location>
        <begin position="412"/>
        <end position="429"/>
    </location>
</feature>
<dbReference type="CDD" id="cd13138">
    <property type="entry name" value="MATE_yoeA_like"/>
    <property type="match status" value="1"/>
</dbReference>
<evidence type="ECO:0000256" key="9">
    <source>
        <dbReference type="ARBA" id="ARBA00022989"/>
    </source>
</evidence>
<name>A0A2G3DYV4_9FIRM</name>
<dbReference type="GO" id="GO:0042910">
    <property type="term" value="F:xenobiotic transmembrane transporter activity"/>
    <property type="evidence" value="ECO:0007669"/>
    <property type="project" value="InterPro"/>
</dbReference>
<comment type="similarity">
    <text evidence="3">Belongs to the multi antimicrobial extrusion (MATE) (TC 2.A.66.1) family.</text>
</comment>
<dbReference type="GO" id="GO:0005886">
    <property type="term" value="C:plasma membrane"/>
    <property type="evidence" value="ECO:0007669"/>
    <property type="project" value="UniProtKB-SubCell"/>
</dbReference>
<dbReference type="Proteomes" id="UP000224563">
    <property type="component" value="Unassembled WGS sequence"/>
</dbReference>
<organism evidence="14 15">
    <name type="scientific">Agathobacter ruminis</name>
    <dbReference type="NCBI Taxonomy" id="1712665"/>
    <lineage>
        <taxon>Bacteria</taxon>
        <taxon>Bacillati</taxon>
        <taxon>Bacillota</taxon>
        <taxon>Clostridia</taxon>
        <taxon>Lachnospirales</taxon>
        <taxon>Lachnospiraceae</taxon>
        <taxon>Agathobacter</taxon>
    </lineage>
</organism>
<comment type="function">
    <text evidence="1">Multidrug efflux pump.</text>
</comment>
<feature type="transmembrane region" description="Helical" evidence="13">
    <location>
        <begin position="91"/>
        <end position="113"/>
    </location>
</feature>
<evidence type="ECO:0000313" key="14">
    <source>
        <dbReference type="EMBL" id="PHU36228.1"/>
    </source>
</evidence>
<dbReference type="NCBIfam" id="TIGR00797">
    <property type="entry name" value="matE"/>
    <property type="match status" value="1"/>
</dbReference>
<evidence type="ECO:0000256" key="3">
    <source>
        <dbReference type="ARBA" id="ARBA00010199"/>
    </source>
</evidence>
<keyword evidence="5" id="KW-0813">Transport</keyword>
<keyword evidence="6" id="KW-0050">Antiport</keyword>
<feature type="transmembrane region" description="Helical" evidence="13">
    <location>
        <begin position="355"/>
        <end position="375"/>
    </location>
</feature>
<dbReference type="PANTHER" id="PTHR43298:SF2">
    <property type="entry name" value="FMN_FAD EXPORTER YEEO-RELATED"/>
    <property type="match status" value="1"/>
</dbReference>
<evidence type="ECO:0000256" key="12">
    <source>
        <dbReference type="ARBA" id="ARBA00031636"/>
    </source>
</evidence>
<keyword evidence="7" id="KW-1003">Cell membrane</keyword>
<evidence type="ECO:0000256" key="13">
    <source>
        <dbReference type="SAM" id="Phobius"/>
    </source>
</evidence>
<dbReference type="GO" id="GO:0015297">
    <property type="term" value="F:antiporter activity"/>
    <property type="evidence" value="ECO:0007669"/>
    <property type="project" value="UniProtKB-KW"/>
</dbReference>
<comment type="caution">
    <text evidence="14">The sequence shown here is derived from an EMBL/GenBank/DDBJ whole genome shotgun (WGS) entry which is preliminary data.</text>
</comment>
<dbReference type="InterPro" id="IPR048279">
    <property type="entry name" value="MdtK-like"/>
</dbReference>
<feature type="transmembrane region" description="Helical" evidence="13">
    <location>
        <begin position="56"/>
        <end position="79"/>
    </location>
</feature>
<dbReference type="EMBL" id="PDYG01000135">
    <property type="protein sequence ID" value="PHU36228.1"/>
    <property type="molecule type" value="Genomic_DNA"/>
</dbReference>
<dbReference type="GO" id="GO:0006811">
    <property type="term" value="P:monoatomic ion transport"/>
    <property type="evidence" value="ECO:0007669"/>
    <property type="project" value="UniProtKB-KW"/>
</dbReference>
<evidence type="ECO:0000256" key="8">
    <source>
        <dbReference type="ARBA" id="ARBA00022692"/>
    </source>
</evidence>